<keyword evidence="2" id="KW-0812">Transmembrane</keyword>
<keyword evidence="2" id="KW-0472">Membrane</keyword>
<feature type="signal peptide" evidence="3">
    <location>
        <begin position="1"/>
        <end position="20"/>
    </location>
</feature>
<dbReference type="RefSeq" id="WP_345164203.1">
    <property type="nucleotide sequence ID" value="NZ_BAABGX010000002.1"/>
</dbReference>
<evidence type="ECO:0008006" key="6">
    <source>
        <dbReference type="Google" id="ProtNLM"/>
    </source>
</evidence>
<proteinExistence type="predicted"/>
<evidence type="ECO:0000256" key="3">
    <source>
        <dbReference type="SAM" id="SignalP"/>
    </source>
</evidence>
<dbReference type="EMBL" id="BAABGX010000002">
    <property type="protein sequence ID" value="GAA4302720.1"/>
    <property type="molecule type" value="Genomic_DNA"/>
</dbReference>
<keyword evidence="1" id="KW-0175">Coiled coil</keyword>
<comment type="caution">
    <text evidence="4">The sequence shown here is derived from an EMBL/GenBank/DDBJ whole genome shotgun (WGS) entry which is preliminary data.</text>
</comment>
<feature type="coiled-coil region" evidence="1">
    <location>
        <begin position="96"/>
        <end position="123"/>
    </location>
</feature>
<sequence>MKALTLSLLFSASVLTSAMAQAPAKPAAPAKNRAAYTLPQQFNSLKFRSSSYSENGQAYRVVRESSFDALSKSVQDTLRVREQSIKNAGKETAVALAKTQQELADQKAKVVALQQENAKKEQQIQQGAHDVASLSVLGLDMDKQVYVWLSLGIILGLGVLAAVFAVMYKKSNAEAQEKIDAFEEVSEEFKNYKQAAREKEIKLKRDQQSEANKVEELKQQLAQLKN</sequence>
<evidence type="ECO:0000313" key="5">
    <source>
        <dbReference type="Proteomes" id="UP001501844"/>
    </source>
</evidence>
<protein>
    <recommendedName>
        <fullName evidence="6">Secreted protein</fullName>
    </recommendedName>
</protein>
<keyword evidence="2" id="KW-1133">Transmembrane helix</keyword>
<accession>A0ABP8FFV2</accession>
<keyword evidence="3" id="KW-0732">Signal</keyword>
<evidence type="ECO:0000256" key="1">
    <source>
        <dbReference type="SAM" id="Coils"/>
    </source>
</evidence>
<evidence type="ECO:0000256" key="2">
    <source>
        <dbReference type="SAM" id="Phobius"/>
    </source>
</evidence>
<name>A0ABP8FFV2_9BACT</name>
<dbReference type="Proteomes" id="UP001501844">
    <property type="component" value="Unassembled WGS sequence"/>
</dbReference>
<feature type="chain" id="PRO_5045275406" description="Secreted protein" evidence="3">
    <location>
        <begin position="21"/>
        <end position="226"/>
    </location>
</feature>
<gene>
    <name evidence="4" type="ORF">GCM10023183_14600</name>
</gene>
<feature type="coiled-coil region" evidence="1">
    <location>
        <begin position="172"/>
        <end position="224"/>
    </location>
</feature>
<evidence type="ECO:0000313" key="4">
    <source>
        <dbReference type="EMBL" id="GAA4302720.1"/>
    </source>
</evidence>
<organism evidence="4 5">
    <name type="scientific">Nibribacter koreensis</name>
    <dbReference type="NCBI Taxonomy" id="1084519"/>
    <lineage>
        <taxon>Bacteria</taxon>
        <taxon>Pseudomonadati</taxon>
        <taxon>Bacteroidota</taxon>
        <taxon>Cytophagia</taxon>
        <taxon>Cytophagales</taxon>
        <taxon>Hymenobacteraceae</taxon>
        <taxon>Nibribacter</taxon>
    </lineage>
</organism>
<reference evidence="5" key="1">
    <citation type="journal article" date="2019" name="Int. J. Syst. Evol. Microbiol.">
        <title>The Global Catalogue of Microorganisms (GCM) 10K type strain sequencing project: providing services to taxonomists for standard genome sequencing and annotation.</title>
        <authorList>
            <consortium name="The Broad Institute Genomics Platform"/>
            <consortium name="The Broad Institute Genome Sequencing Center for Infectious Disease"/>
            <person name="Wu L."/>
            <person name="Ma J."/>
        </authorList>
    </citation>
    <scope>NUCLEOTIDE SEQUENCE [LARGE SCALE GENOMIC DNA]</scope>
    <source>
        <strain evidence="5">JCM 17917</strain>
    </source>
</reference>
<keyword evidence="5" id="KW-1185">Reference proteome</keyword>
<feature type="transmembrane region" description="Helical" evidence="2">
    <location>
        <begin position="145"/>
        <end position="168"/>
    </location>
</feature>